<dbReference type="Gene3D" id="1.10.1060.10">
    <property type="entry name" value="Alpha-helical ferredoxin"/>
    <property type="match status" value="1"/>
</dbReference>
<evidence type="ECO:0000256" key="3">
    <source>
        <dbReference type="ARBA" id="ARBA00023002"/>
    </source>
</evidence>
<dbReference type="Pfam" id="PF13183">
    <property type="entry name" value="Fer4_8"/>
    <property type="match status" value="1"/>
</dbReference>
<feature type="domain" description="Cysteine-rich" evidence="6">
    <location>
        <begin position="134"/>
        <end position="225"/>
    </location>
</feature>
<proteinExistence type="predicted"/>
<dbReference type="GO" id="GO:0005886">
    <property type="term" value="C:plasma membrane"/>
    <property type="evidence" value="ECO:0007669"/>
    <property type="project" value="TreeGrafter"/>
</dbReference>
<protein>
    <recommendedName>
        <fullName evidence="10">4Fe-4S ferredoxin-type domain-containing protein</fullName>
    </recommendedName>
</protein>
<dbReference type="EMBL" id="LIZS01000005">
    <property type="protein sequence ID" value="KPJ54206.1"/>
    <property type="molecule type" value="Genomic_DNA"/>
</dbReference>
<accession>A0A0S7WVH5</accession>
<dbReference type="InterPro" id="IPR004017">
    <property type="entry name" value="Cys_rich_dom"/>
</dbReference>
<dbReference type="Proteomes" id="UP000052008">
    <property type="component" value="Unassembled WGS sequence"/>
</dbReference>
<dbReference type="STRING" id="1703770.AMJ39_01235"/>
<gene>
    <name evidence="8" type="ORF">AMJ39_01235</name>
</gene>
<organism evidence="8 9">
    <name type="scientific">candidate division TA06 bacterium DG_24</name>
    <dbReference type="NCBI Taxonomy" id="1703770"/>
    <lineage>
        <taxon>Bacteria</taxon>
        <taxon>Bacteria division TA06</taxon>
    </lineage>
</organism>
<dbReference type="SUPFAM" id="SSF46548">
    <property type="entry name" value="alpha-helical ferredoxin"/>
    <property type="match status" value="1"/>
</dbReference>
<dbReference type="GO" id="GO:0016491">
    <property type="term" value="F:oxidoreductase activity"/>
    <property type="evidence" value="ECO:0007669"/>
    <property type="project" value="UniProtKB-KW"/>
</dbReference>
<name>A0A0S7WVH5_UNCT6</name>
<dbReference type="PANTHER" id="PTHR43255">
    <property type="entry name" value="IRON-SULFUR-BINDING OXIDOREDUCTASE FADF-RELATED-RELATED"/>
    <property type="match status" value="1"/>
</dbReference>
<dbReference type="Pfam" id="PF02754">
    <property type="entry name" value="CCG"/>
    <property type="match status" value="2"/>
</dbReference>
<evidence type="ECO:0000313" key="9">
    <source>
        <dbReference type="Proteomes" id="UP000052008"/>
    </source>
</evidence>
<keyword evidence="3" id="KW-0560">Oxidoreductase</keyword>
<dbReference type="AlphaFoldDB" id="A0A0S7WVH5"/>
<dbReference type="InterPro" id="IPR017900">
    <property type="entry name" value="4Fe4S_Fe_S_CS"/>
</dbReference>
<feature type="domain" description="Cysteine-rich" evidence="6">
    <location>
        <begin position="264"/>
        <end position="349"/>
    </location>
</feature>
<keyword evidence="4" id="KW-0408">Iron</keyword>
<dbReference type="PANTHER" id="PTHR43255:SF1">
    <property type="entry name" value="IRON-SULFUR-BINDING OXIDOREDUCTASE FADF-RELATED"/>
    <property type="match status" value="1"/>
</dbReference>
<dbReference type="InterPro" id="IPR017896">
    <property type="entry name" value="4Fe4S_Fe-S-bd"/>
</dbReference>
<evidence type="ECO:0008006" key="10">
    <source>
        <dbReference type="Google" id="ProtNLM"/>
    </source>
</evidence>
<dbReference type="GO" id="GO:0051539">
    <property type="term" value="F:4 iron, 4 sulfur cluster binding"/>
    <property type="evidence" value="ECO:0007669"/>
    <property type="project" value="UniProtKB-KW"/>
</dbReference>
<feature type="domain" description="4Fe-4S ferredoxin-type" evidence="7">
    <location>
        <begin position="12"/>
        <end position="74"/>
    </location>
</feature>
<reference evidence="8 9" key="1">
    <citation type="journal article" date="2015" name="Microbiome">
        <title>Genomic resolution of linkages in carbon, nitrogen, and sulfur cycling among widespread estuary sediment bacteria.</title>
        <authorList>
            <person name="Baker B.J."/>
            <person name="Lazar C.S."/>
            <person name="Teske A.P."/>
            <person name="Dick G.J."/>
        </authorList>
    </citation>
    <scope>NUCLEOTIDE SEQUENCE [LARGE SCALE GENOMIC DNA]</scope>
    <source>
        <strain evidence="8">DG_24</strain>
    </source>
</reference>
<evidence type="ECO:0000256" key="1">
    <source>
        <dbReference type="ARBA" id="ARBA00022485"/>
    </source>
</evidence>
<evidence type="ECO:0000256" key="2">
    <source>
        <dbReference type="ARBA" id="ARBA00022723"/>
    </source>
</evidence>
<keyword evidence="2" id="KW-0479">Metal-binding</keyword>
<keyword evidence="5" id="KW-0411">Iron-sulfur</keyword>
<evidence type="ECO:0000313" key="8">
    <source>
        <dbReference type="EMBL" id="KPJ54206.1"/>
    </source>
</evidence>
<evidence type="ECO:0000256" key="4">
    <source>
        <dbReference type="ARBA" id="ARBA00023004"/>
    </source>
</evidence>
<dbReference type="InterPro" id="IPR009051">
    <property type="entry name" value="Helical_ferredxn"/>
</dbReference>
<comment type="caution">
    <text evidence="8">The sequence shown here is derived from an EMBL/GenBank/DDBJ whole genome shotgun (WGS) entry which is preliminary data.</text>
</comment>
<evidence type="ECO:0000256" key="5">
    <source>
        <dbReference type="ARBA" id="ARBA00023014"/>
    </source>
</evidence>
<dbReference type="InterPro" id="IPR051460">
    <property type="entry name" value="HdrC_iron-sulfur_subunit"/>
</dbReference>
<sequence length="378" mass="42157">MTYEEIIGQTKAYRCLECGICTGSCPLSRVGCRFSPRLAVERAIVGLGEEVAGESDLWSCLTCRACEGRCPAGVGFTEFMRLMRVESAARESAPVHTHGRVVLDMMEIQGWGLDQRRLDWIDDTLQTATEGEYLYFVGCAPYFDTIFEDLSISLTGAARDTVRLLNHLGIQPIVSNEERCCGHDPFWAGDVETFRELGRRNLDFIRSSGARRVVVSCPECYHMLKAVYPEQLGDLGVEVVHIFDLLVEAVREGRLEFSPTPRIVTYQDPCRLGRFSGVYEQPRELIRALPEVELVEMKETMENAICCGSSGWMNCTAANKAIQVERLRQAGASGAEHLITACPKCRIHLSCALRNDDTDVKIEMQDLLSLLAEALKEG</sequence>
<evidence type="ECO:0000259" key="7">
    <source>
        <dbReference type="Pfam" id="PF13183"/>
    </source>
</evidence>
<dbReference type="PROSITE" id="PS00198">
    <property type="entry name" value="4FE4S_FER_1"/>
    <property type="match status" value="2"/>
</dbReference>
<dbReference type="GO" id="GO:0046872">
    <property type="term" value="F:metal ion binding"/>
    <property type="evidence" value="ECO:0007669"/>
    <property type="project" value="UniProtKB-KW"/>
</dbReference>
<evidence type="ECO:0000259" key="6">
    <source>
        <dbReference type="Pfam" id="PF02754"/>
    </source>
</evidence>
<keyword evidence="1" id="KW-0004">4Fe-4S</keyword>